<protein>
    <submittedName>
        <fullName evidence="3">Transposase</fullName>
    </submittedName>
</protein>
<dbReference type="KEGG" id="oni:Osc7112_6412"/>
<dbReference type="HOGENOM" id="CLU_041125_2_3_3"/>
<dbReference type="Pfam" id="PF13358">
    <property type="entry name" value="DDE_3"/>
    <property type="match status" value="1"/>
</dbReference>
<dbReference type="EMBL" id="CP003615">
    <property type="protein sequence ID" value="AFZ10562.1"/>
    <property type="molecule type" value="Genomic_DNA"/>
</dbReference>
<dbReference type="AlphaFoldDB" id="K9VSV8"/>
<geneLocation type="plasmid" evidence="3 4">
    <name>pOSC7112.01</name>
</geneLocation>
<feature type="region of interest" description="Disordered" evidence="1">
    <location>
        <begin position="1"/>
        <end position="23"/>
    </location>
</feature>
<dbReference type="RefSeq" id="WP_015211734.1">
    <property type="nucleotide sequence ID" value="NC_019729.1"/>
</dbReference>
<evidence type="ECO:0000256" key="1">
    <source>
        <dbReference type="SAM" id="MobiDB-lite"/>
    </source>
</evidence>
<feature type="domain" description="Tc1-like transposase DDE" evidence="2">
    <location>
        <begin position="1"/>
        <end position="175"/>
    </location>
</feature>
<keyword evidence="4" id="KW-1185">Reference proteome</keyword>
<accession>K9VSV8</accession>
<evidence type="ECO:0000259" key="2">
    <source>
        <dbReference type="Pfam" id="PF13358"/>
    </source>
</evidence>
<dbReference type="InterPro" id="IPR038717">
    <property type="entry name" value="Tc1-like_DDE_dom"/>
</dbReference>
<dbReference type="Proteomes" id="UP000010478">
    <property type="component" value="Plasmid pOSC7112.01"/>
</dbReference>
<evidence type="ECO:0000313" key="3">
    <source>
        <dbReference type="EMBL" id="AFZ10562.1"/>
    </source>
</evidence>
<proteinExistence type="predicted"/>
<evidence type="ECO:0000313" key="4">
    <source>
        <dbReference type="Proteomes" id="UP000010478"/>
    </source>
</evidence>
<reference evidence="3 4" key="1">
    <citation type="submission" date="2012-05" db="EMBL/GenBank/DDBJ databases">
        <title>Finished plasmid 1 of genome of Oscillatoria sp. PCC 7112.</title>
        <authorList>
            <consortium name="US DOE Joint Genome Institute"/>
            <person name="Gugger M."/>
            <person name="Coursin T."/>
            <person name="Rippka R."/>
            <person name="Tandeau De Marsac N."/>
            <person name="Huntemann M."/>
            <person name="Wei C.-L."/>
            <person name="Han J."/>
            <person name="Detter J.C."/>
            <person name="Han C."/>
            <person name="Tapia R."/>
            <person name="Davenport K."/>
            <person name="Daligault H."/>
            <person name="Erkkila T."/>
            <person name="Gu W."/>
            <person name="Munk A.C.C."/>
            <person name="Teshima H."/>
            <person name="Xu Y."/>
            <person name="Chain P."/>
            <person name="Chen A."/>
            <person name="Krypides N."/>
            <person name="Mavromatis K."/>
            <person name="Markowitz V."/>
            <person name="Szeto E."/>
            <person name="Ivanova N."/>
            <person name="Mikhailova N."/>
            <person name="Ovchinnikova G."/>
            <person name="Pagani I."/>
            <person name="Pati A."/>
            <person name="Goodwin L."/>
            <person name="Peters L."/>
            <person name="Pitluck S."/>
            <person name="Woyke T."/>
            <person name="Kerfeld C."/>
        </authorList>
    </citation>
    <scope>NUCLEOTIDE SEQUENCE [LARGE SCALE GENOMIC DNA]</scope>
    <source>
        <strain evidence="3 4">PCC 7112</strain>
        <plasmid evidence="3 4">pOSC7112.01</plasmid>
    </source>
</reference>
<keyword evidence="3" id="KW-0614">Plasmid</keyword>
<sequence length="204" mass="23543">MDEMTGIQAIERKSADRGMRPGKRERREFEYIRHGTQTLIASFDVAQGQVVAATIGDTRTELDYLSHVEHLMASDPDAVKWHLVMDCLNTHQSESLVRFVAKFEGLEVPLGVKGVSGILKSMPTRSDFLRDPTHKIVFHFTPKHCSWLNQIEIWFSILVRKLLRRANFLSKAQLKTRLLEFIDYFNCTMAKPFKWTYSGKALKK</sequence>
<name>K9VSV8_9CYAN</name>
<organism evidence="3 4">
    <name type="scientific">Phormidium nigroviride PCC 7112</name>
    <dbReference type="NCBI Taxonomy" id="179408"/>
    <lineage>
        <taxon>Bacteria</taxon>
        <taxon>Bacillati</taxon>
        <taxon>Cyanobacteriota</taxon>
        <taxon>Cyanophyceae</taxon>
        <taxon>Oscillatoriophycideae</taxon>
        <taxon>Oscillatoriales</taxon>
        <taxon>Oscillatoriaceae</taxon>
        <taxon>Phormidium</taxon>
    </lineage>
</organism>
<feature type="compositionally biased region" description="Basic and acidic residues" evidence="1">
    <location>
        <begin position="10"/>
        <end position="19"/>
    </location>
</feature>
<gene>
    <name evidence="3" type="ORF">Osc7112_6412</name>
</gene>